<evidence type="ECO:0000313" key="1">
    <source>
        <dbReference type="EMBL" id="KAG8007381.1"/>
    </source>
</evidence>
<proteinExistence type="predicted"/>
<dbReference type="Proteomes" id="UP000805704">
    <property type="component" value="Chromosome 2"/>
</dbReference>
<organism evidence="1 2">
    <name type="scientific">Nibea albiflora</name>
    <name type="common">Yellow drum</name>
    <name type="synonym">Corvina albiflora</name>
    <dbReference type="NCBI Taxonomy" id="240163"/>
    <lineage>
        <taxon>Eukaryota</taxon>
        <taxon>Metazoa</taxon>
        <taxon>Chordata</taxon>
        <taxon>Craniata</taxon>
        <taxon>Vertebrata</taxon>
        <taxon>Euteleostomi</taxon>
        <taxon>Actinopterygii</taxon>
        <taxon>Neopterygii</taxon>
        <taxon>Teleostei</taxon>
        <taxon>Neoteleostei</taxon>
        <taxon>Acanthomorphata</taxon>
        <taxon>Eupercaria</taxon>
        <taxon>Sciaenidae</taxon>
        <taxon>Nibea</taxon>
    </lineage>
</organism>
<comment type="caution">
    <text evidence="1">The sequence shown here is derived from an EMBL/GenBank/DDBJ whole genome shotgun (WGS) entry which is preliminary data.</text>
</comment>
<name>A0ACB7EZS4_NIBAL</name>
<dbReference type="EMBL" id="CM024790">
    <property type="protein sequence ID" value="KAG8007381.1"/>
    <property type="molecule type" value="Genomic_DNA"/>
</dbReference>
<protein>
    <submittedName>
        <fullName evidence="1">Uncharacterized protein</fullName>
    </submittedName>
</protein>
<keyword evidence="2" id="KW-1185">Reference proteome</keyword>
<sequence>MRSFFLLLLSLLLVSHGSSAVITGLVDPQPAYVHAHGTGRRRLSPNEPHGSFLWEKAPPYLPLSAQPVVYHHRGGEIQMSLNVQVSRLIPLRTNT</sequence>
<accession>A0ACB7EZS4</accession>
<evidence type="ECO:0000313" key="2">
    <source>
        <dbReference type="Proteomes" id="UP000805704"/>
    </source>
</evidence>
<gene>
    <name evidence="1" type="ORF">GBF38_012880</name>
</gene>
<reference evidence="1" key="1">
    <citation type="submission" date="2020-04" db="EMBL/GenBank/DDBJ databases">
        <title>A chromosome-scale assembly and high-density genetic map of the yellow drum (Nibea albiflora) genome.</title>
        <authorList>
            <person name="Xu D."/>
            <person name="Zhang W."/>
            <person name="Chen R."/>
            <person name="Tan P."/>
            <person name="Wang L."/>
            <person name="Song H."/>
            <person name="Tian L."/>
            <person name="Zhu Q."/>
            <person name="Wang B."/>
        </authorList>
    </citation>
    <scope>NUCLEOTIDE SEQUENCE</scope>
    <source>
        <strain evidence="1">ZJHYS-2018</strain>
    </source>
</reference>